<evidence type="ECO:0000313" key="1">
    <source>
        <dbReference type="EMBL" id="KAI9916935.1"/>
    </source>
</evidence>
<keyword evidence="2" id="KW-1185">Reference proteome</keyword>
<evidence type="ECO:0000313" key="2">
    <source>
        <dbReference type="Proteomes" id="UP001163321"/>
    </source>
</evidence>
<name>A0ACC0WE65_9STRA</name>
<accession>A0ACC0WE65</accession>
<comment type="caution">
    <text evidence="1">The sequence shown here is derived from an EMBL/GenBank/DDBJ whole genome shotgun (WGS) entry which is preliminary data.</text>
</comment>
<organism evidence="1 2">
    <name type="scientific">Peronosclerospora sorghi</name>
    <dbReference type="NCBI Taxonomy" id="230839"/>
    <lineage>
        <taxon>Eukaryota</taxon>
        <taxon>Sar</taxon>
        <taxon>Stramenopiles</taxon>
        <taxon>Oomycota</taxon>
        <taxon>Peronosporomycetes</taxon>
        <taxon>Peronosporales</taxon>
        <taxon>Peronosporaceae</taxon>
        <taxon>Peronosclerospora</taxon>
    </lineage>
</organism>
<gene>
    <name evidence="1" type="ORF">PsorP6_017848</name>
</gene>
<sequence>MSWGVLAWDLWEMISRPLGGVASLVSLASDGLLYGINGKKRVPFVKGDLRLEAQPNELLRYKLKVLPYEVSSSLVFAYGLWIVADEKMLICC</sequence>
<protein>
    <submittedName>
        <fullName evidence="1">Uncharacterized protein</fullName>
    </submittedName>
</protein>
<reference evidence="1 2" key="1">
    <citation type="journal article" date="2022" name="bioRxiv">
        <title>The genome of the oomycete Peronosclerospora sorghi, a cosmopolitan pathogen of maize and sorghum, is inflated with dispersed pseudogenes.</title>
        <authorList>
            <person name="Fletcher K."/>
            <person name="Martin F."/>
            <person name="Isakeit T."/>
            <person name="Cavanaugh K."/>
            <person name="Magill C."/>
            <person name="Michelmore R."/>
        </authorList>
    </citation>
    <scope>NUCLEOTIDE SEQUENCE [LARGE SCALE GENOMIC DNA]</scope>
    <source>
        <strain evidence="1">P6</strain>
    </source>
</reference>
<dbReference type="EMBL" id="CM047581">
    <property type="protein sequence ID" value="KAI9916935.1"/>
    <property type="molecule type" value="Genomic_DNA"/>
</dbReference>
<dbReference type="Proteomes" id="UP001163321">
    <property type="component" value="Chromosome 2"/>
</dbReference>
<proteinExistence type="predicted"/>